<sequence length="282" mass="33154">MKIETFYPKNSILKEHIEYYYFLKTYSRDFKTAYYSFPNTLQSFNIHKNASYEIKHHSTHVYGVPEKKYLMIAQGKYESPLQVLLEGKLDKVTINFKPLGLNHFIRKPLAAITPEHSQSFHEWDQHADTSAFLNAFFGTNDNESRVDLLEEYLLKQYQPLGNEALLQKAIHSLMDFTTELPVQEIAAQLSVSIRSFNRLFFNNMGITPVSFRKIARFRHSLTNRLFNEQFKNLTDIGYESNFYDQAYFVKMYKKITGSNPGKFFKSVDKLADDHLIFQFLKE</sequence>
<evidence type="ECO:0000256" key="2">
    <source>
        <dbReference type="ARBA" id="ARBA00023125"/>
    </source>
</evidence>
<evidence type="ECO:0000313" key="6">
    <source>
        <dbReference type="Proteomes" id="UP000185003"/>
    </source>
</evidence>
<dbReference type="InterPro" id="IPR018060">
    <property type="entry name" value="HTH_AraC"/>
</dbReference>
<dbReference type="GO" id="GO:0003700">
    <property type="term" value="F:DNA-binding transcription factor activity"/>
    <property type="evidence" value="ECO:0007669"/>
    <property type="project" value="InterPro"/>
</dbReference>
<dbReference type="GO" id="GO:0043565">
    <property type="term" value="F:sequence-specific DNA binding"/>
    <property type="evidence" value="ECO:0007669"/>
    <property type="project" value="InterPro"/>
</dbReference>
<reference evidence="6" key="1">
    <citation type="submission" date="2016-11" db="EMBL/GenBank/DDBJ databases">
        <authorList>
            <person name="Varghese N."/>
            <person name="Submissions S."/>
        </authorList>
    </citation>
    <scope>NUCLEOTIDE SEQUENCE [LARGE SCALE GENOMIC DNA]</scope>
    <source>
        <strain evidence="6">DSM 24787</strain>
    </source>
</reference>
<dbReference type="Pfam" id="PF12833">
    <property type="entry name" value="HTH_18"/>
    <property type="match status" value="1"/>
</dbReference>
<organism evidence="5 6">
    <name type="scientific">Chitinophaga niabensis</name>
    <dbReference type="NCBI Taxonomy" id="536979"/>
    <lineage>
        <taxon>Bacteria</taxon>
        <taxon>Pseudomonadati</taxon>
        <taxon>Bacteroidota</taxon>
        <taxon>Chitinophagia</taxon>
        <taxon>Chitinophagales</taxon>
        <taxon>Chitinophagaceae</taxon>
        <taxon>Chitinophaga</taxon>
    </lineage>
</organism>
<evidence type="ECO:0000259" key="4">
    <source>
        <dbReference type="PROSITE" id="PS01124"/>
    </source>
</evidence>
<dbReference type="PANTHER" id="PTHR43280">
    <property type="entry name" value="ARAC-FAMILY TRANSCRIPTIONAL REGULATOR"/>
    <property type="match status" value="1"/>
</dbReference>
<evidence type="ECO:0000313" key="5">
    <source>
        <dbReference type="EMBL" id="SIN76560.1"/>
    </source>
</evidence>
<keyword evidence="3" id="KW-0804">Transcription</keyword>
<dbReference type="Gene3D" id="1.10.10.60">
    <property type="entry name" value="Homeodomain-like"/>
    <property type="match status" value="2"/>
</dbReference>
<dbReference type="STRING" id="536979.SAMN04488055_1218"/>
<dbReference type="OrthoDB" id="662446at2"/>
<feature type="domain" description="HTH araC/xylS-type" evidence="4">
    <location>
        <begin position="167"/>
        <end position="266"/>
    </location>
</feature>
<dbReference type="Proteomes" id="UP000185003">
    <property type="component" value="Unassembled WGS sequence"/>
</dbReference>
<dbReference type="SMART" id="SM00342">
    <property type="entry name" value="HTH_ARAC"/>
    <property type="match status" value="1"/>
</dbReference>
<proteinExistence type="predicted"/>
<dbReference type="SUPFAM" id="SSF46689">
    <property type="entry name" value="Homeodomain-like"/>
    <property type="match status" value="1"/>
</dbReference>
<accession>A0A1N6E0L4</accession>
<dbReference type="InterPro" id="IPR009057">
    <property type="entry name" value="Homeodomain-like_sf"/>
</dbReference>
<keyword evidence="1" id="KW-0805">Transcription regulation</keyword>
<protein>
    <submittedName>
        <fullName evidence="5">Helix-turn-helix domain-containing protein</fullName>
    </submittedName>
</protein>
<evidence type="ECO:0000256" key="1">
    <source>
        <dbReference type="ARBA" id="ARBA00023015"/>
    </source>
</evidence>
<dbReference type="AlphaFoldDB" id="A0A1N6E0L4"/>
<dbReference type="EMBL" id="FSRA01000001">
    <property type="protein sequence ID" value="SIN76560.1"/>
    <property type="molecule type" value="Genomic_DNA"/>
</dbReference>
<keyword evidence="2" id="KW-0238">DNA-binding</keyword>
<gene>
    <name evidence="5" type="ORF">SAMN04488055_1218</name>
</gene>
<keyword evidence="6" id="KW-1185">Reference proteome</keyword>
<dbReference type="RefSeq" id="WP_074238378.1">
    <property type="nucleotide sequence ID" value="NZ_FSRA01000001.1"/>
</dbReference>
<evidence type="ECO:0000256" key="3">
    <source>
        <dbReference type="ARBA" id="ARBA00023163"/>
    </source>
</evidence>
<dbReference type="PANTHER" id="PTHR43280:SF2">
    <property type="entry name" value="HTH-TYPE TRANSCRIPTIONAL REGULATOR EXSA"/>
    <property type="match status" value="1"/>
</dbReference>
<name>A0A1N6E0L4_9BACT</name>
<dbReference type="PROSITE" id="PS01124">
    <property type="entry name" value="HTH_ARAC_FAMILY_2"/>
    <property type="match status" value="1"/>
</dbReference>